<dbReference type="AlphaFoldDB" id="F1TDE1"/>
<feature type="transmembrane region" description="Helical" evidence="7">
    <location>
        <begin position="35"/>
        <end position="56"/>
    </location>
</feature>
<feature type="domain" description="Phosphatidic acid phosphatase type 2/haloperoxidase" evidence="8">
    <location>
        <begin position="61"/>
        <end position="171"/>
    </location>
</feature>
<dbReference type="InterPro" id="IPR036938">
    <property type="entry name" value="PAP2/HPO_sf"/>
</dbReference>
<gene>
    <name evidence="9" type="ORF">Cpap_1772</name>
</gene>
<evidence type="ECO:0000259" key="8">
    <source>
        <dbReference type="SMART" id="SM00014"/>
    </source>
</evidence>
<dbReference type="eggNOG" id="COG0671">
    <property type="taxonomic scope" value="Bacteria"/>
</dbReference>
<feature type="transmembrane region" description="Helical" evidence="7">
    <location>
        <begin position="156"/>
        <end position="174"/>
    </location>
</feature>
<dbReference type="CDD" id="cd01610">
    <property type="entry name" value="PAP2_like"/>
    <property type="match status" value="1"/>
</dbReference>
<proteinExistence type="predicted"/>
<keyword evidence="4" id="KW-0378">Hydrolase</keyword>
<keyword evidence="5 7" id="KW-1133">Transmembrane helix</keyword>
<protein>
    <submittedName>
        <fullName evidence="9">Phosphoesterase PA-phosphatase related protein</fullName>
    </submittedName>
</protein>
<evidence type="ECO:0000313" key="9">
    <source>
        <dbReference type="EMBL" id="EGD47579.1"/>
    </source>
</evidence>
<organism evidence="9 10">
    <name type="scientific">Ruminiclostridium papyrosolvens DSM 2782</name>
    <dbReference type="NCBI Taxonomy" id="588581"/>
    <lineage>
        <taxon>Bacteria</taxon>
        <taxon>Bacillati</taxon>
        <taxon>Bacillota</taxon>
        <taxon>Clostridia</taxon>
        <taxon>Eubacteriales</taxon>
        <taxon>Oscillospiraceae</taxon>
        <taxon>Ruminiclostridium</taxon>
    </lineage>
</organism>
<dbReference type="SUPFAM" id="SSF48317">
    <property type="entry name" value="Acid phosphatase/Vanadium-dependent haloperoxidase"/>
    <property type="match status" value="1"/>
</dbReference>
<feature type="transmembrane region" description="Helical" evidence="7">
    <location>
        <begin position="115"/>
        <end position="144"/>
    </location>
</feature>
<comment type="subcellular location">
    <subcellularLocation>
        <location evidence="1">Cell membrane</location>
        <topology evidence="1">Multi-pass membrane protein</topology>
    </subcellularLocation>
</comment>
<evidence type="ECO:0000256" key="4">
    <source>
        <dbReference type="ARBA" id="ARBA00022801"/>
    </source>
</evidence>
<reference evidence="9" key="1">
    <citation type="submission" date="2009-07" db="EMBL/GenBank/DDBJ databases">
        <authorList>
            <consortium name="US DOE Joint Genome Institute (JGI-PGF)"/>
            <person name="Lucas S."/>
            <person name="Copeland A."/>
            <person name="Lapidus A."/>
            <person name="Glavina del Rio T."/>
            <person name="Tice H."/>
            <person name="Bruce D."/>
            <person name="Goodwin L."/>
            <person name="Pitluck S."/>
            <person name="Larimer F."/>
            <person name="Land M.L."/>
            <person name="Mouttaki H."/>
            <person name="He Z."/>
            <person name="Zhou J."/>
            <person name="Hemme C.L."/>
        </authorList>
    </citation>
    <scope>NUCLEOTIDE SEQUENCE [LARGE SCALE GENOMIC DNA]</scope>
    <source>
        <strain evidence="9">DSM 2782</strain>
    </source>
</reference>
<dbReference type="Gene3D" id="1.20.144.10">
    <property type="entry name" value="Phosphatidic acid phosphatase type 2/haloperoxidase"/>
    <property type="match status" value="1"/>
</dbReference>
<dbReference type="GO" id="GO:0005886">
    <property type="term" value="C:plasma membrane"/>
    <property type="evidence" value="ECO:0007669"/>
    <property type="project" value="UniProtKB-SubCell"/>
</dbReference>
<dbReference type="SMART" id="SM00014">
    <property type="entry name" value="acidPPc"/>
    <property type="match status" value="1"/>
</dbReference>
<evidence type="ECO:0000256" key="3">
    <source>
        <dbReference type="ARBA" id="ARBA00022692"/>
    </source>
</evidence>
<dbReference type="RefSeq" id="WP_004619493.1">
    <property type="nucleotide sequence ID" value="NZ_ACXX02000007.1"/>
</dbReference>
<dbReference type="Proteomes" id="UP000003860">
    <property type="component" value="Unassembled WGS sequence"/>
</dbReference>
<keyword evidence="10" id="KW-1185">Reference proteome</keyword>
<name>F1TDE1_9FIRM</name>
<evidence type="ECO:0000256" key="2">
    <source>
        <dbReference type="ARBA" id="ARBA00022475"/>
    </source>
</evidence>
<dbReference type="GO" id="GO:0016787">
    <property type="term" value="F:hydrolase activity"/>
    <property type="evidence" value="ECO:0007669"/>
    <property type="project" value="UniProtKB-KW"/>
</dbReference>
<keyword evidence="6 7" id="KW-0472">Membrane</keyword>
<evidence type="ECO:0000256" key="6">
    <source>
        <dbReference type="ARBA" id="ARBA00023136"/>
    </source>
</evidence>
<keyword evidence="3 7" id="KW-0812">Transmembrane</keyword>
<reference evidence="9" key="2">
    <citation type="submission" date="2011-01" db="EMBL/GenBank/DDBJ databases">
        <title>The Non-contiguous Finished genome of Clostridium papyrosolvens.</title>
        <authorList>
            <person name="Lucas S."/>
            <person name="Copeland A."/>
            <person name="Lapidus A."/>
            <person name="Cheng J.-F."/>
            <person name="Goodwin L."/>
            <person name="Pitluck S."/>
            <person name="Misra M."/>
            <person name="Chertkov O."/>
            <person name="Detter J.C."/>
            <person name="Han C."/>
            <person name="Tapia R."/>
            <person name="Land M."/>
            <person name="Hauser L."/>
            <person name="Kyrpides N."/>
            <person name="Ivanova N."/>
            <person name="Pagani I."/>
            <person name="Mouttaki H."/>
            <person name="He Z."/>
            <person name="Zhou J."/>
            <person name="Hemme C.L."/>
            <person name="Woyke T."/>
        </authorList>
    </citation>
    <scope>NUCLEOTIDE SEQUENCE [LARGE SCALE GENOMIC DNA]</scope>
    <source>
        <strain evidence="9">DSM 2782</strain>
    </source>
</reference>
<dbReference type="EMBL" id="ACXX02000007">
    <property type="protein sequence ID" value="EGD47579.1"/>
    <property type="molecule type" value="Genomic_DNA"/>
</dbReference>
<dbReference type="Pfam" id="PF01569">
    <property type="entry name" value="PAP2"/>
    <property type="match status" value="1"/>
</dbReference>
<sequence>MSGLKGILYVADLNTLLIFNNSIRCKVLDIIMPRITHLGSAAATISTCLLIAIMGNGEIRNMGIQALVALALSHLFVQLLKNSVCRLRPKDVLVNINTFDVALDYYSFPSGHTTAAFAIATTLALNLPVLAAICFPIAFIIAISRLYLGVHYPSDVLAGMAIAILSSVVLQLIINH</sequence>
<comment type="caution">
    <text evidence="9">The sequence shown here is derived from an EMBL/GenBank/DDBJ whole genome shotgun (WGS) entry which is preliminary data.</text>
</comment>
<dbReference type="OrthoDB" id="9789113at2"/>
<accession>F1TDE1</accession>
<keyword evidence="2" id="KW-1003">Cell membrane</keyword>
<dbReference type="STRING" id="588581.Cpap_1772"/>
<dbReference type="PANTHER" id="PTHR14969">
    <property type="entry name" value="SPHINGOSINE-1-PHOSPHATE PHOSPHOHYDROLASE"/>
    <property type="match status" value="1"/>
</dbReference>
<dbReference type="PANTHER" id="PTHR14969:SF62">
    <property type="entry name" value="DECAPRENYLPHOSPHORYL-5-PHOSPHORIBOSE PHOSPHATASE RV3807C-RELATED"/>
    <property type="match status" value="1"/>
</dbReference>
<evidence type="ECO:0000256" key="7">
    <source>
        <dbReference type="SAM" id="Phobius"/>
    </source>
</evidence>
<evidence type="ECO:0000256" key="1">
    <source>
        <dbReference type="ARBA" id="ARBA00004651"/>
    </source>
</evidence>
<evidence type="ECO:0000313" key="10">
    <source>
        <dbReference type="Proteomes" id="UP000003860"/>
    </source>
</evidence>
<dbReference type="InterPro" id="IPR000326">
    <property type="entry name" value="PAP2/HPO"/>
</dbReference>
<evidence type="ECO:0000256" key="5">
    <source>
        <dbReference type="ARBA" id="ARBA00022989"/>
    </source>
</evidence>